<dbReference type="Gene3D" id="1.10.260.40">
    <property type="entry name" value="lambda repressor-like DNA-binding domains"/>
    <property type="match status" value="1"/>
</dbReference>
<keyword evidence="2" id="KW-0238">DNA-binding</keyword>
<name>A0A5J5FUB5_9GAMM</name>
<evidence type="ECO:0000259" key="4">
    <source>
        <dbReference type="PROSITE" id="PS50932"/>
    </source>
</evidence>
<keyword evidence="3" id="KW-0804">Transcription</keyword>
<dbReference type="RefSeq" id="WP_150436666.1">
    <property type="nucleotide sequence ID" value="NZ_VYKJ01000012.1"/>
</dbReference>
<dbReference type="PANTHER" id="PTHR30146:SF138">
    <property type="entry name" value="TRANSCRIPTIONAL REGULATORY PROTEIN"/>
    <property type="match status" value="1"/>
</dbReference>
<dbReference type="GO" id="GO:0000976">
    <property type="term" value="F:transcription cis-regulatory region binding"/>
    <property type="evidence" value="ECO:0007669"/>
    <property type="project" value="TreeGrafter"/>
</dbReference>
<gene>
    <name evidence="5" type="ORF">FJU30_19590</name>
</gene>
<organism evidence="5 6">
    <name type="scientific">Affinibrenneria salicis</name>
    <dbReference type="NCBI Taxonomy" id="2590031"/>
    <lineage>
        <taxon>Bacteria</taxon>
        <taxon>Pseudomonadati</taxon>
        <taxon>Pseudomonadota</taxon>
        <taxon>Gammaproteobacteria</taxon>
        <taxon>Enterobacterales</taxon>
        <taxon>Pectobacteriaceae</taxon>
        <taxon>Affinibrenneria</taxon>
    </lineage>
</organism>
<evidence type="ECO:0000256" key="1">
    <source>
        <dbReference type="ARBA" id="ARBA00023015"/>
    </source>
</evidence>
<dbReference type="EMBL" id="VYKJ01000012">
    <property type="protein sequence ID" value="KAA8996866.1"/>
    <property type="molecule type" value="Genomic_DNA"/>
</dbReference>
<evidence type="ECO:0000313" key="5">
    <source>
        <dbReference type="EMBL" id="KAA8996866.1"/>
    </source>
</evidence>
<dbReference type="SUPFAM" id="SSF47413">
    <property type="entry name" value="lambda repressor-like DNA-binding domains"/>
    <property type="match status" value="1"/>
</dbReference>
<keyword evidence="6" id="KW-1185">Reference proteome</keyword>
<dbReference type="Gene3D" id="3.40.50.2300">
    <property type="match status" value="2"/>
</dbReference>
<protein>
    <submittedName>
        <fullName evidence="5">LacI family transcriptional regulator</fullName>
    </submittedName>
</protein>
<dbReference type="InterPro" id="IPR000843">
    <property type="entry name" value="HTH_LacI"/>
</dbReference>
<dbReference type="SMART" id="SM00354">
    <property type="entry name" value="HTH_LACI"/>
    <property type="match status" value="1"/>
</dbReference>
<evidence type="ECO:0000256" key="3">
    <source>
        <dbReference type="ARBA" id="ARBA00023163"/>
    </source>
</evidence>
<keyword evidence="1" id="KW-0805">Transcription regulation</keyword>
<dbReference type="SUPFAM" id="SSF53822">
    <property type="entry name" value="Periplasmic binding protein-like I"/>
    <property type="match status" value="1"/>
</dbReference>
<accession>A0A5J5FUB5</accession>
<dbReference type="CDD" id="cd01392">
    <property type="entry name" value="HTH_LacI"/>
    <property type="match status" value="1"/>
</dbReference>
<evidence type="ECO:0000313" key="6">
    <source>
        <dbReference type="Proteomes" id="UP000335415"/>
    </source>
</evidence>
<reference evidence="5 6" key="1">
    <citation type="submission" date="2019-09" db="EMBL/GenBank/DDBJ databases">
        <authorList>
            <person name="Li Y."/>
        </authorList>
    </citation>
    <scope>NUCLEOTIDE SEQUENCE [LARGE SCALE GENOMIC DNA]</scope>
    <source>
        <strain evidence="5 6">L3-3HA</strain>
    </source>
</reference>
<feature type="domain" description="HTH lacI-type" evidence="4">
    <location>
        <begin position="7"/>
        <end position="62"/>
    </location>
</feature>
<dbReference type="InterPro" id="IPR010982">
    <property type="entry name" value="Lambda_DNA-bd_dom_sf"/>
</dbReference>
<dbReference type="Proteomes" id="UP000335415">
    <property type="component" value="Unassembled WGS sequence"/>
</dbReference>
<dbReference type="InterPro" id="IPR046335">
    <property type="entry name" value="LacI/GalR-like_sensor"/>
</dbReference>
<dbReference type="PANTHER" id="PTHR30146">
    <property type="entry name" value="LACI-RELATED TRANSCRIPTIONAL REPRESSOR"/>
    <property type="match status" value="1"/>
</dbReference>
<dbReference type="InterPro" id="IPR028082">
    <property type="entry name" value="Peripla_BP_I"/>
</dbReference>
<sequence length="349" mass="37605">MPKKYPMTQKALAARLQVSVATISNAFNRPDQLSAALRDHILREAGRLGYRHGQSAGRALRTGKTDTIAIVLPDPLANSLSDAIAMQLLQGIGQILESQGYRMLLIAANAGQQQSLSGVSADGYIIYGEPQRADILPTLVSEGRPIVTVDFRRENLPCVCIDNYRAAYDVVSYALATGRHPAAPVIAALGLFPANKHAAACRLAELNVNNFCSLAGERLRGYVDAMVDAGIGTDDMIVWNFNSHAGPEIAAQMGQLIDRCRPDMLICMSDMLALHAQSQAEQQKISVPGQLALIGFDGIEAGQLRMPYLTTVRQDSVLKGRYAAQRVLDENAPSFRLIGTSVIYGQSAG</sequence>
<proteinExistence type="predicted"/>
<dbReference type="OrthoDB" id="9798934at2"/>
<dbReference type="AlphaFoldDB" id="A0A5J5FUB5"/>
<dbReference type="GO" id="GO:0003700">
    <property type="term" value="F:DNA-binding transcription factor activity"/>
    <property type="evidence" value="ECO:0007669"/>
    <property type="project" value="TreeGrafter"/>
</dbReference>
<dbReference type="Pfam" id="PF13377">
    <property type="entry name" value="Peripla_BP_3"/>
    <property type="match status" value="1"/>
</dbReference>
<evidence type="ECO:0000256" key="2">
    <source>
        <dbReference type="ARBA" id="ARBA00023125"/>
    </source>
</evidence>
<dbReference type="PROSITE" id="PS50932">
    <property type="entry name" value="HTH_LACI_2"/>
    <property type="match status" value="1"/>
</dbReference>
<comment type="caution">
    <text evidence="5">The sequence shown here is derived from an EMBL/GenBank/DDBJ whole genome shotgun (WGS) entry which is preliminary data.</text>
</comment>